<evidence type="ECO:0000259" key="1">
    <source>
        <dbReference type="Pfam" id="PF07833"/>
    </source>
</evidence>
<organism evidence="2 3">
    <name type="scientific">Candidatus Aphodoplasma excrementigallinarum</name>
    <dbReference type="NCBI Taxonomy" id="2840673"/>
    <lineage>
        <taxon>Bacteria</taxon>
        <taxon>Bacillati</taxon>
        <taxon>Bacillota</taxon>
        <taxon>Clostridia</taxon>
        <taxon>Eubacteriales</taxon>
        <taxon>Candidatus Aphodoplasma</taxon>
    </lineage>
</organism>
<protein>
    <submittedName>
        <fullName evidence="2">WG repeat-containing protein</fullName>
    </submittedName>
</protein>
<sequence>MKRILTHTAILLLIVFLLPVCSAEARRYDFHTLSEEERPKLSADGTYFYVECPSGTYTIPDYVPAQDDTPRNHIEEYGWLDPKYKYASKATCGRIFVSEQPLPEKLEDHIGPNSPEEAIAFRDSLYMDLTLMDLKGNIIMDGLQSNVYVRRDGWGSMTGPKTYYQITYRESQFTPTGIAYVKRDGKYGIIDPDGNLLLDFTLDEYEPCKGYLGEKGYIISGLKVFDPYGNIYADFTSIPNRQLYDRITIAPPEYNTAIVYNMDTAKYGLIDDVGNIVLPLEYDFIGPLQKNAYRVEQYTGKNYLWGIYDIETQTVDWWEDTPNSFSNSYLEKSVIKSYVYVDGGYRYYDEDFELVCDCKNNAMYDAQGNVVEGAYGPIDYPLTDGINVYSFGYRSGLVAINEIPEPQAADGGHYICMMLDNPLINVDGNVSTIVENNYFFKPPLENDRTLVPMRVIFEALGAQVEWDGETQTVTAIKDGKTMRLQIDKNELYVGDEMVWLDTPPRLIEGNTLVPLRAVSENFGATVLWDDGTRLITISWA</sequence>
<dbReference type="InterPro" id="IPR036582">
    <property type="entry name" value="Mao_N_sf"/>
</dbReference>
<dbReference type="InterPro" id="IPR012854">
    <property type="entry name" value="Cu_amine_oxidase-like_N"/>
</dbReference>
<dbReference type="EMBL" id="DVOF01000003">
    <property type="protein sequence ID" value="HIV01939.1"/>
    <property type="molecule type" value="Genomic_DNA"/>
</dbReference>
<dbReference type="SUPFAM" id="SSF55383">
    <property type="entry name" value="Copper amine oxidase, domain N"/>
    <property type="match status" value="1"/>
</dbReference>
<proteinExistence type="predicted"/>
<evidence type="ECO:0000313" key="3">
    <source>
        <dbReference type="Proteomes" id="UP000886743"/>
    </source>
</evidence>
<dbReference type="AlphaFoldDB" id="A0A9D1NFW7"/>
<reference evidence="2" key="2">
    <citation type="journal article" date="2021" name="PeerJ">
        <title>Extensive microbial diversity within the chicken gut microbiome revealed by metagenomics and culture.</title>
        <authorList>
            <person name="Gilroy R."/>
            <person name="Ravi A."/>
            <person name="Getino M."/>
            <person name="Pursley I."/>
            <person name="Horton D.L."/>
            <person name="Alikhan N.F."/>
            <person name="Baker D."/>
            <person name="Gharbi K."/>
            <person name="Hall N."/>
            <person name="Watson M."/>
            <person name="Adriaenssens E.M."/>
            <person name="Foster-Nyarko E."/>
            <person name="Jarju S."/>
            <person name="Secka A."/>
            <person name="Antonio M."/>
            <person name="Oren A."/>
            <person name="Chaudhuri R.R."/>
            <person name="La Ragione R."/>
            <person name="Hildebrand F."/>
            <person name="Pallen M.J."/>
        </authorList>
    </citation>
    <scope>NUCLEOTIDE SEQUENCE</scope>
    <source>
        <strain evidence="2">4920</strain>
    </source>
</reference>
<accession>A0A9D1NFW7</accession>
<dbReference type="Pfam" id="PF14903">
    <property type="entry name" value="WG_beta_rep"/>
    <property type="match status" value="1"/>
</dbReference>
<gene>
    <name evidence="2" type="ORF">IAC74_00085</name>
</gene>
<name>A0A9D1NFW7_9FIRM</name>
<dbReference type="Gene3D" id="3.30.457.10">
    <property type="entry name" value="Copper amine oxidase-like, N-terminal domain"/>
    <property type="match status" value="1"/>
</dbReference>
<dbReference type="Proteomes" id="UP000886743">
    <property type="component" value="Unassembled WGS sequence"/>
</dbReference>
<evidence type="ECO:0000313" key="2">
    <source>
        <dbReference type="EMBL" id="HIV01939.1"/>
    </source>
</evidence>
<comment type="caution">
    <text evidence="2">The sequence shown here is derived from an EMBL/GenBank/DDBJ whole genome shotgun (WGS) entry which is preliminary data.</text>
</comment>
<feature type="domain" description="Copper amine oxidase-like N-terminal" evidence="1">
    <location>
        <begin position="438"/>
        <end position="537"/>
    </location>
</feature>
<reference evidence="2" key="1">
    <citation type="submission" date="2020-10" db="EMBL/GenBank/DDBJ databases">
        <authorList>
            <person name="Gilroy R."/>
        </authorList>
    </citation>
    <scope>NUCLEOTIDE SEQUENCE</scope>
    <source>
        <strain evidence="2">4920</strain>
    </source>
</reference>
<dbReference type="Pfam" id="PF07833">
    <property type="entry name" value="Cu_amine_oxidN1"/>
    <property type="match status" value="1"/>
</dbReference>
<dbReference type="InterPro" id="IPR032774">
    <property type="entry name" value="WG_beta_rep"/>
</dbReference>